<reference evidence="1 2" key="1">
    <citation type="submission" date="2021-05" db="EMBL/GenBank/DDBJ databases">
        <title>Complete genome of Nocardioides aquaticus KCTC 9944T isolated from meromictic and hypersaline Ekho Lake, Antarctica.</title>
        <authorList>
            <person name="Hwang K."/>
            <person name="Kim K.M."/>
            <person name="Choe H."/>
        </authorList>
    </citation>
    <scope>NUCLEOTIDE SEQUENCE [LARGE SCALE GENOMIC DNA]</scope>
    <source>
        <strain evidence="1 2">KCTC 9944</strain>
    </source>
</reference>
<accession>A0ABX8EJ97</accession>
<dbReference type="EMBL" id="CP075371">
    <property type="protein sequence ID" value="QVT80344.1"/>
    <property type="molecule type" value="Genomic_DNA"/>
</dbReference>
<sequence>MGRLTALDDALAQAGVDPATYDAEEQADDLGEDDRTAVESAARQLATPEMVRALEAVQQQARDVCGTSLTL</sequence>
<organism evidence="1 2">
    <name type="scientific">Nocardioides aquaticus</name>
    <dbReference type="NCBI Taxonomy" id="160826"/>
    <lineage>
        <taxon>Bacteria</taxon>
        <taxon>Bacillati</taxon>
        <taxon>Actinomycetota</taxon>
        <taxon>Actinomycetes</taxon>
        <taxon>Propionibacteriales</taxon>
        <taxon>Nocardioidaceae</taxon>
        <taxon>Nocardioides</taxon>
    </lineage>
</organism>
<keyword evidence="2" id="KW-1185">Reference proteome</keyword>
<evidence type="ECO:0000313" key="2">
    <source>
        <dbReference type="Proteomes" id="UP000679307"/>
    </source>
</evidence>
<proteinExistence type="predicted"/>
<gene>
    <name evidence="1" type="ORF">ENKNEFLB_02739</name>
</gene>
<name>A0ABX8EJ97_9ACTN</name>
<protein>
    <submittedName>
        <fullName evidence="1">Uncharacterized protein</fullName>
    </submittedName>
</protein>
<evidence type="ECO:0000313" key="1">
    <source>
        <dbReference type="EMBL" id="QVT80344.1"/>
    </source>
</evidence>
<dbReference type="Proteomes" id="UP000679307">
    <property type="component" value="Chromosome"/>
</dbReference>